<organism evidence="2 3">
    <name type="scientific">Corchorus capsularis</name>
    <name type="common">Jute</name>
    <dbReference type="NCBI Taxonomy" id="210143"/>
    <lineage>
        <taxon>Eukaryota</taxon>
        <taxon>Viridiplantae</taxon>
        <taxon>Streptophyta</taxon>
        <taxon>Embryophyta</taxon>
        <taxon>Tracheophyta</taxon>
        <taxon>Spermatophyta</taxon>
        <taxon>Magnoliopsida</taxon>
        <taxon>eudicotyledons</taxon>
        <taxon>Gunneridae</taxon>
        <taxon>Pentapetalae</taxon>
        <taxon>rosids</taxon>
        <taxon>malvids</taxon>
        <taxon>Malvales</taxon>
        <taxon>Malvaceae</taxon>
        <taxon>Grewioideae</taxon>
        <taxon>Apeibeae</taxon>
        <taxon>Corchorus</taxon>
    </lineage>
</organism>
<feature type="region of interest" description="Disordered" evidence="1">
    <location>
        <begin position="1"/>
        <end position="36"/>
    </location>
</feature>
<sequence>MVKLETFKKSQKGQKTRSVVMGVGGPYSPLKDNGPQQKKWAVNGPFRILYEIDPSCRVPVRANYVNLYKWPESEAEFVRIP</sequence>
<evidence type="ECO:0000313" key="2">
    <source>
        <dbReference type="EMBL" id="OMO72693.1"/>
    </source>
</evidence>
<keyword evidence="3" id="KW-1185">Reference proteome</keyword>
<reference evidence="2 3" key="1">
    <citation type="submission" date="2013-09" db="EMBL/GenBank/DDBJ databases">
        <title>Corchorus capsularis genome sequencing.</title>
        <authorList>
            <person name="Alam M."/>
            <person name="Haque M.S."/>
            <person name="Islam M.S."/>
            <person name="Emdad E.M."/>
            <person name="Islam M.M."/>
            <person name="Ahmed B."/>
            <person name="Halim A."/>
            <person name="Hossen Q.M.M."/>
            <person name="Hossain M.Z."/>
            <person name="Ahmed R."/>
            <person name="Khan M.M."/>
            <person name="Islam R."/>
            <person name="Rashid M.M."/>
            <person name="Khan S.A."/>
            <person name="Rahman M.S."/>
            <person name="Alam M."/>
        </authorList>
    </citation>
    <scope>NUCLEOTIDE SEQUENCE [LARGE SCALE GENOMIC DNA]</scope>
    <source>
        <strain evidence="3">cv. CVL-1</strain>
        <tissue evidence="2">Whole seedling</tissue>
    </source>
</reference>
<name>A0A1R3HQS4_COCAP</name>
<accession>A0A1R3HQS4</accession>
<evidence type="ECO:0000256" key="1">
    <source>
        <dbReference type="SAM" id="MobiDB-lite"/>
    </source>
</evidence>
<dbReference type="Gramene" id="OMO72693">
    <property type="protein sequence ID" value="OMO72693"/>
    <property type="gene ID" value="CCACVL1_17653"/>
</dbReference>
<comment type="caution">
    <text evidence="2">The sequence shown here is derived from an EMBL/GenBank/DDBJ whole genome shotgun (WGS) entry which is preliminary data.</text>
</comment>
<dbReference type="AlphaFoldDB" id="A0A1R3HQS4"/>
<gene>
    <name evidence="2" type="ORF">CCACVL1_17653</name>
</gene>
<evidence type="ECO:0000313" key="3">
    <source>
        <dbReference type="Proteomes" id="UP000188268"/>
    </source>
</evidence>
<protein>
    <submittedName>
        <fullName evidence="2">Uncharacterized protein</fullName>
    </submittedName>
</protein>
<dbReference type="EMBL" id="AWWV01011399">
    <property type="protein sequence ID" value="OMO72693.1"/>
    <property type="molecule type" value="Genomic_DNA"/>
</dbReference>
<dbReference type="Proteomes" id="UP000188268">
    <property type="component" value="Unassembled WGS sequence"/>
</dbReference>
<proteinExistence type="predicted"/>